<dbReference type="InterPro" id="IPR029061">
    <property type="entry name" value="THDP-binding"/>
</dbReference>
<feature type="domain" description="Pyruvate:ferredoxin oxidoreductase core" evidence="4">
    <location>
        <begin position="279"/>
        <end position="373"/>
    </location>
</feature>
<dbReference type="EMBL" id="JACNIG010000351">
    <property type="protein sequence ID" value="MBC8433893.1"/>
    <property type="molecule type" value="Genomic_DNA"/>
</dbReference>
<dbReference type="SUPFAM" id="SSF52922">
    <property type="entry name" value="TK C-terminal domain-like"/>
    <property type="match status" value="1"/>
</dbReference>
<comment type="caution">
    <text evidence="5">The sequence shown here is derived from an EMBL/GenBank/DDBJ whole genome shotgun (WGS) entry which is preliminary data.</text>
</comment>
<dbReference type="FunFam" id="3.40.50.970:FF:000022">
    <property type="entry name" value="2-oxoglutarate ferredoxin oxidoreductase alpha subunit"/>
    <property type="match status" value="1"/>
</dbReference>
<dbReference type="PANTHER" id="PTHR43088:SF1">
    <property type="entry name" value="SUBUNIT OF PYRUVATE:FLAVODOXIN OXIDOREDUCTASE"/>
    <property type="match status" value="1"/>
</dbReference>
<evidence type="ECO:0000256" key="2">
    <source>
        <dbReference type="SAM" id="MobiDB-lite"/>
    </source>
</evidence>
<evidence type="ECO:0000259" key="4">
    <source>
        <dbReference type="Pfam" id="PF17147"/>
    </source>
</evidence>
<dbReference type="NCBIfam" id="NF006412">
    <property type="entry name" value="PRK08659.1"/>
    <property type="match status" value="1"/>
</dbReference>
<evidence type="ECO:0000313" key="5">
    <source>
        <dbReference type="EMBL" id="MBC8433893.1"/>
    </source>
</evidence>
<protein>
    <submittedName>
        <fullName evidence="5">2-oxoacid:acceptor oxidoreductase subunit alpha</fullName>
    </submittedName>
</protein>
<name>A0A8J6P3G8_9BACT</name>
<dbReference type="PANTHER" id="PTHR43088">
    <property type="entry name" value="SUBUNIT OF PYRUVATE:FLAVODOXIN OXIDOREDUCTASE-RELATED"/>
    <property type="match status" value="1"/>
</dbReference>
<dbReference type="InterPro" id="IPR052368">
    <property type="entry name" value="2-oxoacid_oxidoreductase"/>
</dbReference>
<gene>
    <name evidence="5" type="ORF">H8D96_18430</name>
</gene>
<dbReference type="Pfam" id="PF01855">
    <property type="entry name" value="POR_N"/>
    <property type="match status" value="1"/>
</dbReference>
<dbReference type="Proteomes" id="UP000605201">
    <property type="component" value="Unassembled WGS sequence"/>
</dbReference>
<dbReference type="GO" id="GO:0016491">
    <property type="term" value="F:oxidoreductase activity"/>
    <property type="evidence" value="ECO:0007669"/>
    <property type="project" value="UniProtKB-KW"/>
</dbReference>
<organism evidence="5 6">
    <name type="scientific">Candidatus Desulfatibia vada</name>
    <dbReference type="NCBI Taxonomy" id="2841696"/>
    <lineage>
        <taxon>Bacteria</taxon>
        <taxon>Pseudomonadati</taxon>
        <taxon>Thermodesulfobacteriota</taxon>
        <taxon>Desulfobacteria</taxon>
        <taxon>Desulfobacterales</taxon>
        <taxon>Desulfobacterales incertae sedis</taxon>
        <taxon>Candidatus Desulfatibia</taxon>
    </lineage>
</organism>
<evidence type="ECO:0000256" key="1">
    <source>
        <dbReference type="ARBA" id="ARBA00023002"/>
    </source>
</evidence>
<accession>A0A8J6P3G8</accession>
<feature type="region of interest" description="Disordered" evidence="2">
    <location>
        <begin position="194"/>
        <end position="223"/>
    </location>
</feature>
<keyword evidence="1" id="KW-0560">Oxidoreductase</keyword>
<sequence length="381" mass="41058">MKPAVLTGEYFMNGDVACAEGALAAGCRFFGGYPITPATEIAERMAVRLGPLGGTYIQMEDEIAAMAAILGASWTGVKSMTATSGPGFSLMMENIGLGICTETPCVVVNVQRAGPSTGLPTLGAQADMMQARWGSHGHYEIIALSPYSPQEAFYQTITAFNLSEKYRIPVLIMTDEIIGHMSEKVVIPAANKIKTASRPGPKGRKDRFKPFRPGPNGVAPMPAAGEGYNVHITGLTHDEKGYPVMNAETQAEMMARLTSKIHMNLDDILCTESYRMEDAEIVIVSYGVSARTSLAAVDQARLAGIKAGLLRLVTVWPFPEDQIRRLARRVKGFVTVEINLGQMHREVERCVGGAIPAFLVGHAGGTIIRPEEVLTVLKEAF</sequence>
<dbReference type="Gene3D" id="3.40.50.970">
    <property type="match status" value="1"/>
</dbReference>
<feature type="domain" description="Pyruvate flavodoxin/ferredoxin oxidoreductase pyrimidine binding" evidence="3">
    <location>
        <begin position="20"/>
        <end position="254"/>
    </location>
</feature>
<dbReference type="SUPFAM" id="SSF52518">
    <property type="entry name" value="Thiamin diphosphate-binding fold (THDP-binding)"/>
    <property type="match status" value="1"/>
</dbReference>
<dbReference type="InterPro" id="IPR002880">
    <property type="entry name" value="Pyrv_Fd/Flavodoxin_OxRdtase_N"/>
</dbReference>
<proteinExistence type="predicted"/>
<reference evidence="5 6" key="1">
    <citation type="submission" date="2020-08" db="EMBL/GenBank/DDBJ databases">
        <title>Bridging the membrane lipid divide: bacteria of the FCB group superphylum have the potential to synthesize archaeal ether lipids.</title>
        <authorList>
            <person name="Villanueva L."/>
            <person name="Von Meijenfeldt F.A.B."/>
            <person name="Westbye A.B."/>
            <person name="Yadav S."/>
            <person name="Hopmans E.C."/>
            <person name="Dutilh B.E."/>
            <person name="Sinninghe Damste J.S."/>
        </authorList>
    </citation>
    <scope>NUCLEOTIDE SEQUENCE [LARGE SCALE GENOMIC DNA]</scope>
    <source>
        <strain evidence="5">NIOZ-UU17</strain>
    </source>
</reference>
<evidence type="ECO:0000259" key="3">
    <source>
        <dbReference type="Pfam" id="PF01855"/>
    </source>
</evidence>
<dbReference type="Pfam" id="PF17147">
    <property type="entry name" value="PFOR_II"/>
    <property type="match status" value="1"/>
</dbReference>
<dbReference type="CDD" id="cd07034">
    <property type="entry name" value="TPP_PYR_PFOR_IOR-alpha_like"/>
    <property type="match status" value="1"/>
</dbReference>
<evidence type="ECO:0000313" key="6">
    <source>
        <dbReference type="Proteomes" id="UP000605201"/>
    </source>
</evidence>
<dbReference type="InterPro" id="IPR033412">
    <property type="entry name" value="PFOR_II"/>
</dbReference>
<dbReference type="AlphaFoldDB" id="A0A8J6P3G8"/>
<dbReference type="Gene3D" id="3.40.50.920">
    <property type="match status" value="1"/>
</dbReference>
<dbReference type="InterPro" id="IPR009014">
    <property type="entry name" value="Transketo_C/PFOR_II"/>
</dbReference>